<feature type="transmembrane region" description="Helical" evidence="7">
    <location>
        <begin position="241"/>
        <end position="259"/>
    </location>
</feature>
<evidence type="ECO:0000313" key="9">
    <source>
        <dbReference type="Proteomes" id="UP000599523"/>
    </source>
</evidence>
<protein>
    <recommendedName>
        <fullName evidence="10">Permease</fullName>
    </recommendedName>
</protein>
<dbReference type="PANTHER" id="PTHR43299:SF1">
    <property type="entry name" value="UPF0718 PROTEIN YRAQ"/>
    <property type="match status" value="1"/>
</dbReference>
<dbReference type="EMBL" id="WTVM01000118">
    <property type="protein sequence ID" value="NMG04408.1"/>
    <property type="molecule type" value="Genomic_DNA"/>
</dbReference>
<feature type="transmembrane region" description="Helical" evidence="7">
    <location>
        <begin position="271"/>
        <end position="302"/>
    </location>
</feature>
<feature type="transmembrane region" description="Helical" evidence="7">
    <location>
        <begin position="17"/>
        <end position="37"/>
    </location>
</feature>
<keyword evidence="3" id="KW-1003">Cell membrane</keyword>
<feature type="transmembrane region" description="Helical" evidence="7">
    <location>
        <begin position="164"/>
        <end position="185"/>
    </location>
</feature>
<keyword evidence="5 7" id="KW-1133">Transmembrane helix</keyword>
<accession>A0A972F8Y3</accession>
<evidence type="ECO:0000256" key="5">
    <source>
        <dbReference type="ARBA" id="ARBA00022989"/>
    </source>
</evidence>
<evidence type="ECO:0000313" key="8">
    <source>
        <dbReference type="EMBL" id="NMG04408.1"/>
    </source>
</evidence>
<evidence type="ECO:0000256" key="7">
    <source>
        <dbReference type="SAM" id="Phobius"/>
    </source>
</evidence>
<organism evidence="8 9">
    <name type="scientific">Azoarcus taiwanensis</name>
    <dbReference type="NCBI Taxonomy" id="666964"/>
    <lineage>
        <taxon>Bacteria</taxon>
        <taxon>Pseudomonadati</taxon>
        <taxon>Pseudomonadota</taxon>
        <taxon>Betaproteobacteria</taxon>
        <taxon>Rhodocyclales</taxon>
        <taxon>Zoogloeaceae</taxon>
        <taxon>Azoarcus</taxon>
    </lineage>
</organism>
<dbReference type="Proteomes" id="UP000599523">
    <property type="component" value="Unassembled WGS sequence"/>
</dbReference>
<sequence>MFGRHGSQVLGVNRESMLLVGMAASFALIYYMPLGWLPIEVGVPRVGQALGEALLLTQWYAREHVILCLLPAFVIAGAMAAYISQGAVMRHLGPTAPRPVAFGVASVSGTLLAVCSCTVLPLFGGIYRRGAGLGPAIAFLYSGPAINVMAIVVTSKVLGAEIGIARAVGAIVFAVVIGALMHFIFRREEAERARSPGRGFGADDDARPIGDLVMLFGTMVGILVFANWASADSPAWMAVHAVKWPLTVLLAVVLAVVLVRRWGWSIRRVGLTGVLVLVCLLLFPQTPELAMLVGIVGVMWQARGEGDEGREWSNQTWDFTKQIVPLLLGGVLIAGFLLGRPGHEALVPGSWVASAVGDNSLASTFLAAVLGAFMYFSTLTEVPIVEGLLGAGMGKGPALAILLAGPALSLPNMLVIRTVLGTAKTLTYCGLVVLMATATGFFYGQFF</sequence>
<evidence type="ECO:0000256" key="6">
    <source>
        <dbReference type="ARBA" id="ARBA00023136"/>
    </source>
</evidence>
<evidence type="ECO:0000256" key="2">
    <source>
        <dbReference type="ARBA" id="ARBA00006386"/>
    </source>
</evidence>
<comment type="similarity">
    <text evidence="2">Belongs to the UPF0718 family.</text>
</comment>
<evidence type="ECO:0000256" key="3">
    <source>
        <dbReference type="ARBA" id="ARBA00022475"/>
    </source>
</evidence>
<evidence type="ECO:0000256" key="4">
    <source>
        <dbReference type="ARBA" id="ARBA00022692"/>
    </source>
</evidence>
<dbReference type="PANTHER" id="PTHR43299">
    <property type="entry name" value="UPF0718 PROTEIN YRAQ"/>
    <property type="match status" value="1"/>
</dbReference>
<evidence type="ECO:0000256" key="1">
    <source>
        <dbReference type="ARBA" id="ARBA00004651"/>
    </source>
</evidence>
<reference evidence="8" key="1">
    <citation type="submission" date="2019-12" db="EMBL/GenBank/DDBJ databases">
        <title>Comparative genomics gives insights into the taxonomy of the Azoarcus-Aromatoleum group and reveals separate origins of nif in the plant-associated Azoarcus and non-plant-associated Aromatoleum sub-groups.</title>
        <authorList>
            <person name="Lafos M."/>
            <person name="Maluk M."/>
            <person name="Batista M."/>
            <person name="Junghare M."/>
            <person name="Carmona M."/>
            <person name="Faoro H."/>
            <person name="Cruz L.M."/>
            <person name="Battistoni F."/>
            <person name="De Souza E."/>
            <person name="Pedrosa F."/>
            <person name="Chen W.-M."/>
            <person name="Poole P.S."/>
            <person name="Dixon R.A."/>
            <person name="James E.K."/>
        </authorList>
    </citation>
    <scope>NUCLEOTIDE SEQUENCE</scope>
    <source>
        <strain evidence="8">NSC3</strain>
    </source>
</reference>
<name>A0A972F8Y3_9RHOO</name>
<dbReference type="Pfam" id="PF03773">
    <property type="entry name" value="ArsP_1"/>
    <property type="match status" value="1"/>
</dbReference>
<proteinExistence type="inferred from homology"/>
<feature type="transmembrane region" description="Helical" evidence="7">
    <location>
        <begin position="206"/>
        <end position="229"/>
    </location>
</feature>
<feature type="transmembrane region" description="Helical" evidence="7">
    <location>
        <begin position="396"/>
        <end position="416"/>
    </location>
</feature>
<feature type="transmembrane region" description="Helical" evidence="7">
    <location>
        <begin position="322"/>
        <end position="339"/>
    </location>
</feature>
<comment type="subcellular location">
    <subcellularLocation>
        <location evidence="1">Cell membrane</location>
        <topology evidence="1">Multi-pass membrane protein</topology>
    </subcellularLocation>
</comment>
<dbReference type="InterPro" id="IPR005524">
    <property type="entry name" value="DUF318"/>
</dbReference>
<keyword evidence="4 7" id="KW-0812">Transmembrane</keyword>
<feature type="transmembrane region" description="Helical" evidence="7">
    <location>
        <begin position="65"/>
        <end position="88"/>
    </location>
</feature>
<feature type="transmembrane region" description="Helical" evidence="7">
    <location>
        <begin position="100"/>
        <end position="124"/>
    </location>
</feature>
<comment type="caution">
    <text evidence="8">The sequence shown here is derived from an EMBL/GenBank/DDBJ whole genome shotgun (WGS) entry which is preliminary data.</text>
</comment>
<dbReference type="GO" id="GO:0005886">
    <property type="term" value="C:plasma membrane"/>
    <property type="evidence" value="ECO:0007669"/>
    <property type="project" value="UniProtKB-SubCell"/>
</dbReference>
<dbReference type="RefSeq" id="WP_168989079.1">
    <property type="nucleotide sequence ID" value="NZ_CAWPHM010000020.1"/>
</dbReference>
<gene>
    <name evidence="8" type="ORF">GPA21_15730</name>
</gene>
<feature type="transmembrane region" description="Helical" evidence="7">
    <location>
        <begin position="136"/>
        <end position="158"/>
    </location>
</feature>
<keyword evidence="6 7" id="KW-0472">Membrane</keyword>
<dbReference type="AlphaFoldDB" id="A0A972F8Y3"/>
<feature type="transmembrane region" description="Helical" evidence="7">
    <location>
        <begin position="428"/>
        <end position="446"/>
    </location>
</feature>
<evidence type="ECO:0008006" key="10">
    <source>
        <dbReference type="Google" id="ProtNLM"/>
    </source>
</evidence>
<feature type="transmembrane region" description="Helical" evidence="7">
    <location>
        <begin position="351"/>
        <end position="376"/>
    </location>
</feature>
<keyword evidence="9" id="KW-1185">Reference proteome</keyword>